<dbReference type="PANTHER" id="PTHR45947">
    <property type="entry name" value="SULFOQUINOVOSYL TRANSFERASE SQD2"/>
    <property type="match status" value="1"/>
</dbReference>
<dbReference type="Gene3D" id="3.40.50.2000">
    <property type="entry name" value="Glycogen Phosphorylase B"/>
    <property type="match status" value="2"/>
</dbReference>
<organism evidence="1 2">
    <name type="scientific">Sinobaca qinghaiensis</name>
    <dbReference type="NCBI Taxonomy" id="342944"/>
    <lineage>
        <taxon>Bacteria</taxon>
        <taxon>Bacillati</taxon>
        <taxon>Bacillota</taxon>
        <taxon>Bacilli</taxon>
        <taxon>Bacillales</taxon>
        <taxon>Sporolactobacillaceae</taxon>
        <taxon>Sinobaca</taxon>
    </lineage>
</organism>
<dbReference type="InterPro" id="IPR050194">
    <property type="entry name" value="Glycosyltransferase_grp1"/>
</dbReference>
<keyword evidence="1" id="KW-0808">Transferase</keyword>
<keyword evidence="2" id="KW-1185">Reference proteome</keyword>
<dbReference type="AlphaFoldDB" id="A0A419V8A4"/>
<dbReference type="RefSeq" id="WP_170146816.1">
    <property type="nucleotide sequence ID" value="NZ_RAPK01000006.1"/>
</dbReference>
<dbReference type="SUPFAM" id="SSF53756">
    <property type="entry name" value="UDP-Glycosyltransferase/glycogen phosphorylase"/>
    <property type="match status" value="1"/>
</dbReference>
<reference evidence="1 2" key="1">
    <citation type="submission" date="2018-09" db="EMBL/GenBank/DDBJ databases">
        <title>Genomic Encyclopedia of Archaeal and Bacterial Type Strains, Phase II (KMG-II): from individual species to whole genera.</title>
        <authorList>
            <person name="Goeker M."/>
        </authorList>
    </citation>
    <scope>NUCLEOTIDE SEQUENCE [LARGE SCALE GENOMIC DNA]</scope>
    <source>
        <strain evidence="1 2">DSM 17008</strain>
    </source>
</reference>
<dbReference type="PANTHER" id="PTHR45947:SF3">
    <property type="entry name" value="SULFOQUINOVOSYL TRANSFERASE SQD2"/>
    <property type="match status" value="1"/>
</dbReference>
<gene>
    <name evidence="1" type="ORF">ATL39_0520</name>
</gene>
<dbReference type="Pfam" id="PF13692">
    <property type="entry name" value="Glyco_trans_1_4"/>
    <property type="match status" value="1"/>
</dbReference>
<dbReference type="GO" id="GO:0016757">
    <property type="term" value="F:glycosyltransferase activity"/>
    <property type="evidence" value="ECO:0007669"/>
    <property type="project" value="TreeGrafter"/>
</dbReference>
<evidence type="ECO:0000313" key="1">
    <source>
        <dbReference type="EMBL" id="RKD76305.1"/>
    </source>
</evidence>
<sequence>MKKVAVLISHIPNPRILKRIKAVENDFDVALVYWDRGQLEKETFEINPEHNVIKKYIKAPQGKPIKRLIPLIKYMITVLNTLKYEKPDIIHAANLDMLCIAYLYKKFINVNSKIIYEVADLPKYTFIKKANSTKTIVAKLLQKLEKRLTAKISKIILTSPYFWDEYFSGFIEVDKYIFIPNAPAKKLFKKYEKKQNSYFTIGFIGSVRYFEQLKMLIDVVEEIDKPIKVFIAGNGPNYNEIKDYSKNKKFVEFYGPYNYEKEIVSLYEKIDCTYAVYNTKLDNVKIALPNRLYESIICEVPIIGTKNTALGNFIEQNKIGNNINEEKEELREVLLKLINSYELIGLYQKNCREIKSDYYYEKSSEKLLNEYLKITT</sequence>
<comment type="caution">
    <text evidence="1">The sequence shown here is derived from an EMBL/GenBank/DDBJ whole genome shotgun (WGS) entry which is preliminary data.</text>
</comment>
<evidence type="ECO:0000313" key="2">
    <source>
        <dbReference type="Proteomes" id="UP000285120"/>
    </source>
</evidence>
<accession>A0A419V8A4</accession>
<proteinExistence type="predicted"/>
<dbReference type="EMBL" id="RAPK01000006">
    <property type="protein sequence ID" value="RKD76305.1"/>
    <property type="molecule type" value="Genomic_DNA"/>
</dbReference>
<dbReference type="Proteomes" id="UP000285120">
    <property type="component" value="Unassembled WGS sequence"/>
</dbReference>
<protein>
    <submittedName>
        <fullName evidence="1">Glycosyltransferase involved in cell wall biosynthesis</fullName>
    </submittedName>
</protein>
<name>A0A419V8A4_9BACL</name>